<name>A0AAD6FGU0_9TELE</name>
<proteinExistence type="predicted"/>
<accession>A0AAD6FGU0</accession>
<gene>
    <name evidence="1" type="ORF">JOQ06_030058</name>
</gene>
<evidence type="ECO:0000313" key="2">
    <source>
        <dbReference type="Proteomes" id="UP001219934"/>
    </source>
</evidence>
<dbReference type="EMBL" id="JAPTMU010000013">
    <property type="protein sequence ID" value="KAJ4933223.1"/>
    <property type="molecule type" value="Genomic_DNA"/>
</dbReference>
<evidence type="ECO:0000313" key="1">
    <source>
        <dbReference type="EMBL" id="KAJ4933223.1"/>
    </source>
</evidence>
<reference evidence="1" key="1">
    <citation type="submission" date="2022-11" db="EMBL/GenBank/DDBJ databases">
        <title>Chromosome-level genome of Pogonophryne albipinna.</title>
        <authorList>
            <person name="Jo E."/>
        </authorList>
    </citation>
    <scope>NUCLEOTIDE SEQUENCE</scope>
    <source>
        <strain evidence="1">SGF0006</strain>
        <tissue evidence="1">Muscle</tissue>
    </source>
</reference>
<keyword evidence="2" id="KW-1185">Reference proteome</keyword>
<organism evidence="1 2">
    <name type="scientific">Pogonophryne albipinna</name>
    <dbReference type="NCBI Taxonomy" id="1090488"/>
    <lineage>
        <taxon>Eukaryota</taxon>
        <taxon>Metazoa</taxon>
        <taxon>Chordata</taxon>
        <taxon>Craniata</taxon>
        <taxon>Vertebrata</taxon>
        <taxon>Euteleostomi</taxon>
        <taxon>Actinopterygii</taxon>
        <taxon>Neopterygii</taxon>
        <taxon>Teleostei</taxon>
        <taxon>Neoteleostei</taxon>
        <taxon>Acanthomorphata</taxon>
        <taxon>Eupercaria</taxon>
        <taxon>Perciformes</taxon>
        <taxon>Notothenioidei</taxon>
        <taxon>Pogonophryne</taxon>
    </lineage>
</organism>
<dbReference type="AlphaFoldDB" id="A0AAD6FGU0"/>
<protein>
    <submittedName>
        <fullName evidence="1">Uncharacterized protein</fullName>
    </submittedName>
</protein>
<dbReference type="Proteomes" id="UP001219934">
    <property type="component" value="Unassembled WGS sequence"/>
</dbReference>
<sequence>MVSSRGDRKPLCNLVRFEIEAAMKPAGLNRSFRYIMTPDYVTTGIVSDWADHREIKDEGLIQRQLQVFFCRTVSSGV</sequence>
<comment type="caution">
    <text evidence="1">The sequence shown here is derived from an EMBL/GenBank/DDBJ whole genome shotgun (WGS) entry which is preliminary data.</text>
</comment>